<protein>
    <submittedName>
        <fullName evidence="1">Uncharacterized protein</fullName>
    </submittedName>
</protein>
<reference evidence="1" key="1">
    <citation type="submission" date="2006-10" db="EMBL/GenBank/DDBJ databases">
        <authorList>
            <person name="Amadeo P."/>
            <person name="Zhao Q."/>
            <person name="Wortman J."/>
            <person name="Fraser-Liggett C."/>
            <person name="Carlton J."/>
        </authorList>
    </citation>
    <scope>NUCLEOTIDE SEQUENCE</scope>
    <source>
        <strain evidence="1">G3</strain>
    </source>
</reference>
<organism evidence="1 2">
    <name type="scientific">Trichomonas vaginalis (strain ATCC PRA-98 / G3)</name>
    <dbReference type="NCBI Taxonomy" id="412133"/>
    <lineage>
        <taxon>Eukaryota</taxon>
        <taxon>Metamonada</taxon>
        <taxon>Parabasalia</taxon>
        <taxon>Trichomonadida</taxon>
        <taxon>Trichomonadidae</taxon>
        <taxon>Trichomonas</taxon>
    </lineage>
</organism>
<sequence length="378" mass="43602">MDIISFLIPYDMQALEIVIPMFRSLNSSENCQLIIDFFLQQDNCFKVFIEDVGNIISSSKSPLINEFYKLSRNFIKESLETNNLQIMDPAKAIIHDISSGNNVFFKIAKKCLNNFQNFSDFAKNNIIAYINAFIITCYSENDSQILLNEIIFPLISIISENDVHDGIIFTILCTITTLDFIYPFVDVNFWTNLLEIAMNRYENNTEGVEIEDFVCFIGNIIEICVPFEEIKNENQETIDIQIMNYGIPKEQIKDIMITIKESLYNIVAFKDKKELIMMLINLSIHSEFYEIIPELMDDISEILGENEANGDDTLLQNLYFVLVKAVSRKNEAVFHDIVESFLNSDALDILEELEGSLNKQIAFYATKILTLFENIEIE</sequence>
<dbReference type="AlphaFoldDB" id="A2DDV0"/>
<evidence type="ECO:0000313" key="2">
    <source>
        <dbReference type="Proteomes" id="UP000001542"/>
    </source>
</evidence>
<reference evidence="1" key="2">
    <citation type="journal article" date="2007" name="Science">
        <title>Draft genome sequence of the sexually transmitted pathogen Trichomonas vaginalis.</title>
        <authorList>
            <person name="Carlton J.M."/>
            <person name="Hirt R.P."/>
            <person name="Silva J.C."/>
            <person name="Delcher A.L."/>
            <person name="Schatz M."/>
            <person name="Zhao Q."/>
            <person name="Wortman J.R."/>
            <person name="Bidwell S.L."/>
            <person name="Alsmark U.C.M."/>
            <person name="Besteiro S."/>
            <person name="Sicheritz-Ponten T."/>
            <person name="Noel C.J."/>
            <person name="Dacks J.B."/>
            <person name="Foster P.G."/>
            <person name="Simillion C."/>
            <person name="Van de Peer Y."/>
            <person name="Miranda-Saavedra D."/>
            <person name="Barton G.J."/>
            <person name="Westrop G.D."/>
            <person name="Mueller S."/>
            <person name="Dessi D."/>
            <person name="Fiori P.L."/>
            <person name="Ren Q."/>
            <person name="Paulsen I."/>
            <person name="Zhang H."/>
            <person name="Bastida-Corcuera F.D."/>
            <person name="Simoes-Barbosa A."/>
            <person name="Brown M.T."/>
            <person name="Hayes R.D."/>
            <person name="Mukherjee M."/>
            <person name="Okumura C.Y."/>
            <person name="Schneider R."/>
            <person name="Smith A.J."/>
            <person name="Vanacova S."/>
            <person name="Villalvazo M."/>
            <person name="Haas B.J."/>
            <person name="Pertea M."/>
            <person name="Feldblyum T.V."/>
            <person name="Utterback T.R."/>
            <person name="Shu C.L."/>
            <person name="Osoegawa K."/>
            <person name="de Jong P.J."/>
            <person name="Hrdy I."/>
            <person name="Horvathova L."/>
            <person name="Zubacova Z."/>
            <person name="Dolezal P."/>
            <person name="Malik S.B."/>
            <person name="Logsdon J.M. Jr."/>
            <person name="Henze K."/>
            <person name="Gupta A."/>
            <person name="Wang C.C."/>
            <person name="Dunne R.L."/>
            <person name="Upcroft J.A."/>
            <person name="Upcroft P."/>
            <person name="White O."/>
            <person name="Salzberg S.L."/>
            <person name="Tang P."/>
            <person name="Chiu C.-H."/>
            <person name="Lee Y.-S."/>
            <person name="Embley T.M."/>
            <person name="Coombs G.H."/>
            <person name="Mottram J.C."/>
            <person name="Tachezy J."/>
            <person name="Fraser-Liggett C.M."/>
            <person name="Johnson P.J."/>
        </authorList>
    </citation>
    <scope>NUCLEOTIDE SEQUENCE [LARGE SCALE GENOMIC DNA]</scope>
    <source>
        <strain evidence="1">G3</strain>
    </source>
</reference>
<dbReference type="VEuPathDB" id="TrichDB:TVAGG3_0999670"/>
<dbReference type="RefSeq" id="XP_001582462.1">
    <property type="nucleotide sequence ID" value="XM_001582412.1"/>
</dbReference>
<dbReference type="VEuPathDB" id="TrichDB:TVAG_199150"/>
<gene>
    <name evidence="1" type="ORF">TVAG_199150</name>
</gene>
<dbReference type="InParanoid" id="A2DDV0"/>
<dbReference type="KEGG" id="tva:5467024"/>
<name>A2DDV0_TRIV3</name>
<keyword evidence="2" id="KW-1185">Reference proteome</keyword>
<dbReference type="EMBL" id="DS113190">
    <property type="protein sequence ID" value="EAY21476.1"/>
    <property type="molecule type" value="Genomic_DNA"/>
</dbReference>
<dbReference type="Proteomes" id="UP000001542">
    <property type="component" value="Unassembled WGS sequence"/>
</dbReference>
<accession>A2DDV0</accession>
<proteinExistence type="predicted"/>
<evidence type="ECO:0000313" key="1">
    <source>
        <dbReference type="EMBL" id="EAY21476.1"/>
    </source>
</evidence>